<gene>
    <name evidence="1" type="ORF">HMPREF9003_1674</name>
</gene>
<evidence type="ECO:0000313" key="2">
    <source>
        <dbReference type="Proteomes" id="UP000003457"/>
    </source>
</evidence>
<comment type="caution">
    <text evidence="1">The sequence shown here is derived from an EMBL/GenBank/DDBJ whole genome shotgun (WGS) entry which is preliminary data.</text>
</comment>
<evidence type="ECO:0000313" key="1">
    <source>
        <dbReference type="EMBL" id="EFO77236.1"/>
    </source>
</evidence>
<dbReference type="AlphaFoldDB" id="A0AB72YZF7"/>
<reference evidence="1 2" key="1">
    <citation type="submission" date="2010-10" db="EMBL/GenBank/DDBJ databases">
        <authorList>
            <person name="Durkin A.S."/>
            <person name="Madupu R."/>
            <person name="Torralba M."/>
            <person name="Gillis M."/>
            <person name="Methe B."/>
            <person name="Sutton G."/>
            <person name="Nelson K.E."/>
        </authorList>
    </citation>
    <scope>NUCLEOTIDE SEQUENCE [LARGE SCALE GENOMIC DNA]</scope>
    <source>
        <strain evidence="1 2">JCVIHMP022</strain>
    </source>
</reference>
<name>A0AB72YZF7_9BIFI</name>
<accession>A0AB72YZF7</accession>
<dbReference type="EMBL" id="AEHJ01000029">
    <property type="protein sequence ID" value="EFO77236.1"/>
    <property type="molecule type" value="Genomic_DNA"/>
</dbReference>
<sequence length="46" mass="4980">MMAVVSDGHDDGEHCGSETLESFPKACPMMVGPVCGCRRYRYGLDA</sequence>
<proteinExistence type="predicted"/>
<dbReference type="Proteomes" id="UP000003457">
    <property type="component" value="Unassembled WGS sequence"/>
</dbReference>
<protein>
    <submittedName>
        <fullName evidence="1">Uncharacterized protein</fullName>
    </submittedName>
</protein>
<organism evidence="1 2">
    <name type="scientific">Bifidobacterium dentium JCVIHMP022</name>
    <dbReference type="NCBI Taxonomy" id="553191"/>
    <lineage>
        <taxon>Bacteria</taxon>
        <taxon>Bacillati</taxon>
        <taxon>Actinomycetota</taxon>
        <taxon>Actinomycetes</taxon>
        <taxon>Bifidobacteriales</taxon>
        <taxon>Bifidobacteriaceae</taxon>
        <taxon>Bifidobacterium</taxon>
    </lineage>
</organism>